<accession>A0A9W7ZKQ1</accession>
<keyword evidence="6 17" id="KW-0808">Transferase</keyword>
<dbReference type="GO" id="GO:0043115">
    <property type="term" value="F:precorrin-2 dehydrogenase activity"/>
    <property type="evidence" value="ECO:0007669"/>
    <property type="project" value="UniProtKB-EC"/>
</dbReference>
<dbReference type="Gene3D" id="3.40.50.720">
    <property type="entry name" value="NAD(P)-binding Rossmann-like Domain"/>
    <property type="match status" value="1"/>
</dbReference>
<dbReference type="GO" id="GO:0032259">
    <property type="term" value="P:methylation"/>
    <property type="evidence" value="ECO:0007669"/>
    <property type="project" value="UniProtKB-KW"/>
</dbReference>
<dbReference type="GO" id="GO:0016829">
    <property type="term" value="F:lyase activity"/>
    <property type="evidence" value="ECO:0007669"/>
    <property type="project" value="UniProtKB-KW"/>
</dbReference>
<feature type="region of interest" description="Disordered" evidence="18">
    <location>
        <begin position="246"/>
        <end position="303"/>
    </location>
</feature>
<feature type="domain" description="Tetrapyrrole methylase" evidence="19">
    <location>
        <begin position="315"/>
        <end position="532"/>
    </location>
</feature>
<evidence type="ECO:0000256" key="6">
    <source>
        <dbReference type="ARBA" id="ARBA00022679"/>
    </source>
</evidence>
<dbReference type="InterPro" id="IPR028162">
    <property type="entry name" value="Met8_C"/>
</dbReference>
<dbReference type="InterPro" id="IPR014776">
    <property type="entry name" value="4pyrrole_Mease_sub2"/>
</dbReference>
<dbReference type="InterPro" id="IPR028281">
    <property type="entry name" value="Sirohaem_synthase_central"/>
</dbReference>
<dbReference type="InterPro" id="IPR014777">
    <property type="entry name" value="4pyrrole_Mease_sub1"/>
</dbReference>
<dbReference type="Gene3D" id="3.40.1010.10">
    <property type="entry name" value="Cobalt-precorrin-4 Transmethylase, Domain 1"/>
    <property type="match status" value="1"/>
</dbReference>
<evidence type="ECO:0000256" key="7">
    <source>
        <dbReference type="ARBA" id="ARBA00022691"/>
    </source>
</evidence>
<dbReference type="InterPro" id="IPR035996">
    <property type="entry name" value="4pyrrol_Methylase_sf"/>
</dbReference>
<dbReference type="AlphaFoldDB" id="A0A9W7ZKQ1"/>
<feature type="domain" description="Siroheme biosynthesis protein Met8 C-terminal" evidence="20">
    <location>
        <begin position="178"/>
        <end position="243"/>
    </location>
</feature>
<dbReference type="Proteomes" id="UP001150538">
    <property type="component" value="Unassembled WGS sequence"/>
</dbReference>
<feature type="domain" description="Siroheme synthase central" evidence="21">
    <location>
        <begin position="151"/>
        <end position="173"/>
    </location>
</feature>
<evidence type="ECO:0000259" key="21">
    <source>
        <dbReference type="Pfam" id="PF14824"/>
    </source>
</evidence>
<evidence type="ECO:0000256" key="5">
    <source>
        <dbReference type="ARBA" id="ARBA00022605"/>
    </source>
</evidence>
<keyword evidence="4 17" id="KW-0489">Methyltransferase</keyword>
<dbReference type="Gene3D" id="1.10.3280.10">
    <property type="entry name" value="Siroheme synthase, domain 3"/>
    <property type="match status" value="1"/>
</dbReference>
<evidence type="ECO:0000256" key="16">
    <source>
        <dbReference type="ARBA" id="ARBA00055636"/>
    </source>
</evidence>
<evidence type="ECO:0000256" key="14">
    <source>
        <dbReference type="ARBA" id="ARBA00047561"/>
    </source>
</evidence>
<evidence type="ECO:0000256" key="12">
    <source>
        <dbReference type="ARBA" id="ARBA00023244"/>
    </source>
</evidence>
<dbReference type="InterPro" id="IPR000878">
    <property type="entry name" value="4pyrrol_Mease"/>
</dbReference>
<dbReference type="FunFam" id="3.40.1010.10:FF:000006">
    <property type="entry name" value="Siroheme synthase, putative"/>
    <property type="match status" value="1"/>
</dbReference>
<evidence type="ECO:0000256" key="8">
    <source>
        <dbReference type="ARBA" id="ARBA00023002"/>
    </source>
</evidence>
<keyword evidence="9" id="KW-0520">NAD</keyword>
<comment type="pathway">
    <text evidence="1">Porphyrin-containing compound metabolism; siroheme biosynthesis; sirohydrochlorin from precorrin-2: step 1/1.</text>
</comment>
<dbReference type="InterPro" id="IPR006366">
    <property type="entry name" value="CobA/CysG_C"/>
</dbReference>
<dbReference type="OrthoDB" id="508204at2759"/>
<evidence type="ECO:0000256" key="4">
    <source>
        <dbReference type="ARBA" id="ARBA00022603"/>
    </source>
</evidence>
<dbReference type="SUPFAM" id="SSF53790">
    <property type="entry name" value="Tetrapyrrole methylase"/>
    <property type="match status" value="1"/>
</dbReference>
<evidence type="ECO:0000256" key="13">
    <source>
        <dbReference type="ARBA" id="ARBA00023268"/>
    </source>
</evidence>
<dbReference type="Gene3D" id="3.30.950.10">
    <property type="entry name" value="Methyltransferase, Cobalt-precorrin-4 Transmethylase, Domain 2"/>
    <property type="match status" value="1"/>
</dbReference>
<comment type="similarity">
    <text evidence="2 17">Belongs to the precorrin methyltransferase family.</text>
</comment>
<comment type="function">
    <text evidence="16">Siroheme synthase involved in methionine biosynthesis.</text>
</comment>
<evidence type="ECO:0000256" key="18">
    <source>
        <dbReference type="SAM" id="MobiDB-lite"/>
    </source>
</evidence>
<dbReference type="NCBIfam" id="TIGR01470">
    <property type="entry name" value="cysG_Nterm"/>
    <property type="match status" value="1"/>
</dbReference>
<evidence type="ECO:0000313" key="22">
    <source>
        <dbReference type="EMBL" id="KAJ1911447.1"/>
    </source>
</evidence>
<protein>
    <submittedName>
        <fullName evidence="22">Uroporphyrin-III C-methyltransferase</fullName>
        <ecNumber evidence="22">2.1.1.107</ecNumber>
    </submittedName>
</protein>
<dbReference type="PANTHER" id="PTHR45790">
    <property type="entry name" value="SIROHEME SYNTHASE-RELATED"/>
    <property type="match status" value="1"/>
</dbReference>
<keyword evidence="23" id="KW-1185">Reference proteome</keyword>
<dbReference type="GO" id="GO:0009086">
    <property type="term" value="P:methionine biosynthetic process"/>
    <property type="evidence" value="ECO:0007669"/>
    <property type="project" value="UniProtKB-KW"/>
</dbReference>
<organism evidence="22 23">
    <name type="scientific">Mycoemilia scoparia</name>
    <dbReference type="NCBI Taxonomy" id="417184"/>
    <lineage>
        <taxon>Eukaryota</taxon>
        <taxon>Fungi</taxon>
        <taxon>Fungi incertae sedis</taxon>
        <taxon>Zoopagomycota</taxon>
        <taxon>Kickxellomycotina</taxon>
        <taxon>Kickxellomycetes</taxon>
        <taxon>Kickxellales</taxon>
        <taxon>Kickxellaceae</taxon>
        <taxon>Mycoemilia</taxon>
    </lineage>
</organism>
<evidence type="ECO:0000259" key="19">
    <source>
        <dbReference type="Pfam" id="PF00590"/>
    </source>
</evidence>
<comment type="caution">
    <text evidence="22">The sequence shown here is derived from an EMBL/GenBank/DDBJ whole genome shotgun (WGS) entry which is preliminary data.</text>
</comment>
<feature type="region of interest" description="Disordered" evidence="18">
    <location>
        <begin position="576"/>
        <end position="596"/>
    </location>
</feature>
<keyword evidence="7" id="KW-0949">S-adenosyl-L-methionine</keyword>
<keyword evidence="13" id="KW-0511">Multifunctional enzyme</keyword>
<keyword evidence="10" id="KW-0486">Methionine biosynthesis</keyword>
<feature type="compositionally biased region" description="Low complexity" evidence="18">
    <location>
        <begin position="275"/>
        <end position="290"/>
    </location>
</feature>
<evidence type="ECO:0000259" key="20">
    <source>
        <dbReference type="Pfam" id="PF14823"/>
    </source>
</evidence>
<evidence type="ECO:0000256" key="3">
    <source>
        <dbReference type="ARBA" id="ARBA00022573"/>
    </source>
</evidence>
<dbReference type="EC" id="2.1.1.107" evidence="22"/>
<feature type="region of interest" description="Disordered" evidence="18">
    <location>
        <begin position="1"/>
        <end position="22"/>
    </location>
</feature>
<dbReference type="NCBIfam" id="NF004790">
    <property type="entry name" value="PRK06136.1"/>
    <property type="match status" value="1"/>
</dbReference>
<dbReference type="SUPFAM" id="SSF51735">
    <property type="entry name" value="NAD(P)-binding Rossmann-fold domains"/>
    <property type="match status" value="1"/>
</dbReference>
<reference evidence="22" key="1">
    <citation type="submission" date="2022-07" db="EMBL/GenBank/DDBJ databases">
        <title>Phylogenomic reconstructions and comparative analyses of Kickxellomycotina fungi.</title>
        <authorList>
            <person name="Reynolds N.K."/>
            <person name="Stajich J.E."/>
            <person name="Barry K."/>
            <person name="Grigoriev I.V."/>
            <person name="Crous P."/>
            <person name="Smith M.E."/>
        </authorList>
    </citation>
    <scope>NUCLEOTIDE SEQUENCE</scope>
    <source>
        <strain evidence="22">NBRC 100468</strain>
    </source>
</reference>
<proteinExistence type="inferred from homology"/>
<dbReference type="InterPro" id="IPR036291">
    <property type="entry name" value="NAD(P)-bd_dom_sf"/>
</dbReference>
<feature type="compositionally biased region" description="Low complexity" evidence="18">
    <location>
        <begin position="1"/>
        <end position="13"/>
    </location>
</feature>
<dbReference type="Pfam" id="PF13241">
    <property type="entry name" value="NAD_binding_7"/>
    <property type="match status" value="1"/>
</dbReference>
<sequence length="621" mass="66782">MSNITSTTPASSPTGPPTPNYPDPVGGASFIVAWRAKSQTIVVVGGGPIAAGRVFNSLEADAHVIVVSPALCPELQYRHQKSQITWYPRKFDAQKDLQEIPNISLVLTAIDDPEASREIVAECRSRRIPVNAADMNDLCDFWFMSMHRDRSVQIAVSTNAKAPKLANRIRRIVAGSLPKNTGVAVDKIGALRKRIRQSDPDPKSSKRRMVWLSQLCEYWPIEELAKLGQNDYDELLDAYLNNTDPTKVAVGSNAPDTDSKDNNKDNSIGINPSASSSTSTLLHQPQQLQPGSPPSPSTANGDIFRKEQRKPTGSITLVGAGLGDPDLLTIKAKKAIETADYIISDKLVPSPILNLVPPSTELYIARKFPGMANAAQQDIIAKAISQLEKGKRVVRLKQGDPFVYGRGGEEVIEFSKHGYQAEVVPGLSSAFSGPALCGIPVTHRGVADQVLVLSGSNKEGQLPNIPPFLATRTLVILMSVKRLEPLVDMLLLNHPDGRGEGGKTYPGDLPVAMVERAGCSDQRTVRATLETIVEVVKRVGSNPPGLIVIGYAVNVLVKASRPSSPQQTDTAAAAAVEQKDSLEGSENSGGAMTPFMIEDKYQQASLGAFYPTESATTSSRT</sequence>
<evidence type="ECO:0000256" key="2">
    <source>
        <dbReference type="ARBA" id="ARBA00005879"/>
    </source>
</evidence>
<dbReference type="NCBIfam" id="TIGR01469">
    <property type="entry name" value="cobA_cysG_Cterm"/>
    <property type="match status" value="1"/>
</dbReference>
<comment type="catalytic activity">
    <reaction evidence="15">
        <text>uroporphyrinogen III + 2 S-adenosyl-L-methionine = precorrin-2 + 2 S-adenosyl-L-homocysteine + H(+)</text>
        <dbReference type="Rhea" id="RHEA:32459"/>
        <dbReference type="ChEBI" id="CHEBI:15378"/>
        <dbReference type="ChEBI" id="CHEBI:57308"/>
        <dbReference type="ChEBI" id="CHEBI:57856"/>
        <dbReference type="ChEBI" id="CHEBI:58827"/>
        <dbReference type="ChEBI" id="CHEBI:59789"/>
        <dbReference type="EC" id="2.1.1.107"/>
    </reaction>
</comment>
<dbReference type="SUPFAM" id="SSF75615">
    <property type="entry name" value="Siroheme synthase middle domains-like"/>
    <property type="match status" value="1"/>
</dbReference>
<dbReference type="InterPro" id="IPR050161">
    <property type="entry name" value="Siro_Cobalamin_biosynth"/>
</dbReference>
<keyword evidence="8" id="KW-0560">Oxidoreductase</keyword>
<comment type="catalytic activity">
    <reaction evidence="14">
        <text>precorrin-2 + NAD(+) = sirohydrochlorin + NADH + 2 H(+)</text>
        <dbReference type="Rhea" id="RHEA:15613"/>
        <dbReference type="ChEBI" id="CHEBI:15378"/>
        <dbReference type="ChEBI" id="CHEBI:57540"/>
        <dbReference type="ChEBI" id="CHEBI:57945"/>
        <dbReference type="ChEBI" id="CHEBI:58351"/>
        <dbReference type="ChEBI" id="CHEBI:58827"/>
        <dbReference type="EC" id="1.3.1.76"/>
    </reaction>
</comment>
<dbReference type="PANTHER" id="PTHR45790:SF6">
    <property type="entry name" value="UROPORPHYRINOGEN-III C-METHYLTRANSFERASE"/>
    <property type="match status" value="1"/>
</dbReference>
<evidence type="ECO:0000313" key="23">
    <source>
        <dbReference type="Proteomes" id="UP001150538"/>
    </source>
</evidence>
<gene>
    <name evidence="22" type="primary">MET1</name>
    <name evidence="22" type="ORF">H4219_005937</name>
</gene>
<keyword evidence="12" id="KW-0627">Porphyrin biosynthesis</keyword>
<evidence type="ECO:0000256" key="10">
    <source>
        <dbReference type="ARBA" id="ARBA00023167"/>
    </source>
</evidence>
<dbReference type="PROSITE" id="PS00840">
    <property type="entry name" value="SUMT_2"/>
    <property type="match status" value="1"/>
</dbReference>
<keyword evidence="11" id="KW-0456">Lyase</keyword>
<name>A0A9W7ZKQ1_9FUNG</name>
<evidence type="ECO:0000256" key="15">
    <source>
        <dbReference type="ARBA" id="ARBA00052360"/>
    </source>
</evidence>
<evidence type="ECO:0000256" key="17">
    <source>
        <dbReference type="RuleBase" id="RU003960"/>
    </source>
</evidence>
<dbReference type="EMBL" id="JANBPU010000448">
    <property type="protein sequence ID" value="KAJ1911447.1"/>
    <property type="molecule type" value="Genomic_DNA"/>
</dbReference>
<evidence type="ECO:0000256" key="1">
    <source>
        <dbReference type="ARBA" id="ARBA00005010"/>
    </source>
</evidence>
<dbReference type="GO" id="GO:0004851">
    <property type="term" value="F:uroporphyrin-III C-methyltransferase activity"/>
    <property type="evidence" value="ECO:0007669"/>
    <property type="project" value="UniProtKB-EC"/>
</dbReference>
<dbReference type="Pfam" id="PF14824">
    <property type="entry name" value="Sirohm_synth_M"/>
    <property type="match status" value="1"/>
</dbReference>
<dbReference type="InterPro" id="IPR003043">
    <property type="entry name" value="Uropor_MeTrfase_CS"/>
</dbReference>
<keyword evidence="5" id="KW-0028">Amino-acid biosynthesis</keyword>
<evidence type="ECO:0000256" key="9">
    <source>
        <dbReference type="ARBA" id="ARBA00023027"/>
    </source>
</evidence>
<dbReference type="InterPro" id="IPR006367">
    <property type="entry name" value="Sirohaem_synthase_N"/>
</dbReference>
<dbReference type="Pfam" id="PF14823">
    <property type="entry name" value="Sirohm_synth_C"/>
    <property type="match status" value="1"/>
</dbReference>
<dbReference type="FunFam" id="3.30.950.10:FF:000005">
    <property type="entry name" value="Uroporphyrin-III c-methyltransferase, putative"/>
    <property type="match status" value="1"/>
</dbReference>
<dbReference type="Pfam" id="PF00590">
    <property type="entry name" value="TP_methylase"/>
    <property type="match status" value="1"/>
</dbReference>
<evidence type="ECO:0000256" key="11">
    <source>
        <dbReference type="ARBA" id="ARBA00023239"/>
    </source>
</evidence>
<dbReference type="GO" id="GO:0019354">
    <property type="term" value="P:siroheme biosynthetic process"/>
    <property type="evidence" value="ECO:0007669"/>
    <property type="project" value="InterPro"/>
</dbReference>
<dbReference type="CDD" id="cd11642">
    <property type="entry name" value="SUMT"/>
    <property type="match status" value="1"/>
</dbReference>
<keyword evidence="3" id="KW-0169">Cobalamin biosynthesis</keyword>